<evidence type="ECO:0000313" key="2">
    <source>
        <dbReference type="EMBL" id="MBB4106991.1"/>
    </source>
</evidence>
<dbReference type="GO" id="GO:0016746">
    <property type="term" value="F:acyltransferase activity"/>
    <property type="evidence" value="ECO:0007669"/>
    <property type="project" value="UniProtKB-KW"/>
</dbReference>
<proteinExistence type="predicted"/>
<dbReference type="EMBL" id="JACIEF010000001">
    <property type="protein sequence ID" value="MBB4106991.1"/>
    <property type="molecule type" value="Genomic_DNA"/>
</dbReference>
<sequence>MIKRGIPQVGIFFLYLLLPLSLPLRFIFARLLYYLLYYITGYQKKVTRKRLTQSFPEIPAVEIKATEKNFPRKKKPNISHLFLENIIKRTASTLAVAPLVL</sequence>
<feature type="transmembrane region" description="Helical" evidence="1">
    <location>
        <begin position="12"/>
        <end position="39"/>
    </location>
</feature>
<dbReference type="RefSeq" id="WP_183760321.1">
    <property type="nucleotide sequence ID" value="NZ_BMHZ01000002.1"/>
</dbReference>
<protein>
    <submittedName>
        <fullName evidence="2">Lauroyl/myristoyl acyltransferase</fullName>
    </submittedName>
</protein>
<accession>A0A7W6K880</accession>
<keyword evidence="1" id="KW-1133">Transmembrane helix</keyword>
<keyword evidence="2" id="KW-0012">Acyltransferase</keyword>
<evidence type="ECO:0000313" key="3">
    <source>
        <dbReference type="Proteomes" id="UP000532273"/>
    </source>
</evidence>
<name>A0A7W6K880_9SPHI</name>
<keyword evidence="1" id="KW-0812">Transmembrane</keyword>
<keyword evidence="1" id="KW-0472">Membrane</keyword>
<organism evidence="2 3">
    <name type="scientific">Pedobacter zeae</name>
    <dbReference type="NCBI Taxonomy" id="1737356"/>
    <lineage>
        <taxon>Bacteria</taxon>
        <taxon>Pseudomonadati</taxon>
        <taxon>Bacteroidota</taxon>
        <taxon>Sphingobacteriia</taxon>
        <taxon>Sphingobacteriales</taxon>
        <taxon>Sphingobacteriaceae</taxon>
        <taxon>Pedobacter</taxon>
    </lineage>
</organism>
<reference evidence="2 3" key="1">
    <citation type="submission" date="2020-08" db="EMBL/GenBank/DDBJ databases">
        <title>Genomic Encyclopedia of Type Strains, Phase IV (KMG-IV): sequencing the most valuable type-strain genomes for metagenomic binning, comparative biology and taxonomic classification.</title>
        <authorList>
            <person name="Goeker M."/>
        </authorList>
    </citation>
    <scope>NUCLEOTIDE SEQUENCE [LARGE SCALE GENOMIC DNA]</scope>
    <source>
        <strain evidence="2 3">DSM 100774</strain>
    </source>
</reference>
<evidence type="ECO:0000256" key="1">
    <source>
        <dbReference type="SAM" id="Phobius"/>
    </source>
</evidence>
<keyword evidence="2" id="KW-0808">Transferase</keyword>
<dbReference type="Proteomes" id="UP000532273">
    <property type="component" value="Unassembled WGS sequence"/>
</dbReference>
<dbReference type="AlphaFoldDB" id="A0A7W6K880"/>
<comment type="caution">
    <text evidence="2">The sequence shown here is derived from an EMBL/GenBank/DDBJ whole genome shotgun (WGS) entry which is preliminary data.</text>
</comment>
<gene>
    <name evidence="2" type="ORF">GGQ60_000951</name>
</gene>